<organism evidence="2 3">
    <name type="scientific">Vibrio qingdaonensis</name>
    <dbReference type="NCBI Taxonomy" id="2829491"/>
    <lineage>
        <taxon>Bacteria</taxon>
        <taxon>Pseudomonadati</taxon>
        <taxon>Pseudomonadota</taxon>
        <taxon>Gammaproteobacteria</taxon>
        <taxon>Vibrionales</taxon>
        <taxon>Vibrionaceae</taxon>
        <taxon>Vibrio</taxon>
    </lineage>
</organism>
<evidence type="ECO:0000313" key="3">
    <source>
        <dbReference type="Proteomes" id="UP001155587"/>
    </source>
</evidence>
<feature type="domain" description="Amidohydrolase 3" evidence="1">
    <location>
        <begin position="47"/>
        <end position="460"/>
    </location>
</feature>
<dbReference type="Proteomes" id="UP001155587">
    <property type="component" value="Unassembled WGS sequence"/>
</dbReference>
<dbReference type="Gene3D" id="2.30.40.10">
    <property type="entry name" value="Urease, subunit C, domain 1"/>
    <property type="match status" value="1"/>
</dbReference>
<dbReference type="AlphaFoldDB" id="A0A9X3HWF7"/>
<dbReference type="GO" id="GO:0016811">
    <property type="term" value="F:hydrolase activity, acting on carbon-nitrogen (but not peptide) bonds, in linear amides"/>
    <property type="evidence" value="ECO:0007669"/>
    <property type="project" value="InterPro"/>
</dbReference>
<dbReference type="InterPro" id="IPR023100">
    <property type="entry name" value="D-aminoacylase_insert_dom_sf"/>
</dbReference>
<dbReference type="InterPro" id="IPR032466">
    <property type="entry name" value="Metal_Hydrolase"/>
</dbReference>
<proteinExistence type="predicted"/>
<dbReference type="InterPro" id="IPR011059">
    <property type="entry name" value="Metal-dep_hydrolase_composite"/>
</dbReference>
<gene>
    <name evidence="2" type="ORF">MD535_06920</name>
</gene>
<comment type="caution">
    <text evidence="2">The sequence shown here is derived from an EMBL/GenBank/DDBJ whole genome shotgun (WGS) entry which is preliminary data.</text>
</comment>
<evidence type="ECO:0000259" key="1">
    <source>
        <dbReference type="Pfam" id="PF07969"/>
    </source>
</evidence>
<name>A0A9X3HWF7_9VIBR</name>
<keyword evidence="3" id="KW-1185">Reference proteome</keyword>
<protein>
    <submittedName>
        <fullName evidence="2">D-aminoacylase</fullName>
    </submittedName>
</protein>
<dbReference type="Gene3D" id="3.20.20.140">
    <property type="entry name" value="Metal-dependent hydrolases"/>
    <property type="match status" value="1"/>
</dbReference>
<dbReference type="InterPro" id="IPR013108">
    <property type="entry name" value="Amidohydro_3"/>
</dbReference>
<dbReference type="EMBL" id="JAKRRY010000006">
    <property type="protein sequence ID" value="MCW8345742.1"/>
    <property type="molecule type" value="Genomic_DNA"/>
</dbReference>
<dbReference type="InterPro" id="IPR050378">
    <property type="entry name" value="Metallo-dep_Hydrolases_sf"/>
</dbReference>
<sequence>MLFDIIIKNVEIVDGMSSKAYFSDVAILGDRIAEIAPMDAGLAKHVIEGQGKVLSPGFIDVHTHDDTNVIRYPECLPKISQGVTTVIVGNCGISASPAVLANEPPDPMNLLGQQKDFKYPTFAHYADAVMTAQPAVNVAALVGHTTLRNNVMDELLREASESELLSMKATLLQALEQGALGLSSGLAYASAKQATAEEVMSLAEVLADHGGIYTTHMRTEFEAILEAMEEAFETGKHAKVPVVISHLKCAGAGNWGRTVEVLELMEETVKNQDVSCDCYPYSASSSTLDLKQVTDEIDIFITWSEALPKFAGQMLKDIAKQMDLPLLEAAKALQPAGAVYHCMDEADVERVLKYRLTMVGSDGLPNDPHPHPRLWGTFPKVLSHYCRDRKLFSLEEAVHKMTGLSAQRYNLKQRGIIEKGAFADLVIFDKNRIKDTATFEDPISVADGIDCVLVNGHISYSNKEVAKNRFGRFIYRHKE</sequence>
<dbReference type="PANTHER" id="PTHR11647">
    <property type="entry name" value="HYDRANTOINASE/DIHYDROPYRIMIDINASE FAMILY MEMBER"/>
    <property type="match status" value="1"/>
</dbReference>
<dbReference type="RefSeq" id="WP_265674210.1">
    <property type="nucleotide sequence ID" value="NZ_JAKRRY010000006.1"/>
</dbReference>
<accession>A0A9X3HWF7</accession>
<dbReference type="CDD" id="cd01297">
    <property type="entry name" value="D-aminoacylase"/>
    <property type="match status" value="1"/>
</dbReference>
<dbReference type="Pfam" id="PF07969">
    <property type="entry name" value="Amidohydro_3"/>
    <property type="match status" value="1"/>
</dbReference>
<evidence type="ECO:0000313" key="2">
    <source>
        <dbReference type="EMBL" id="MCW8345742.1"/>
    </source>
</evidence>
<dbReference type="SUPFAM" id="SSF51556">
    <property type="entry name" value="Metallo-dependent hydrolases"/>
    <property type="match status" value="1"/>
</dbReference>
<dbReference type="SUPFAM" id="SSF51338">
    <property type="entry name" value="Composite domain of metallo-dependent hydrolases"/>
    <property type="match status" value="1"/>
</dbReference>
<dbReference type="PANTHER" id="PTHR11647:SF1">
    <property type="entry name" value="COLLAPSIN RESPONSE MEDIATOR PROTEIN"/>
    <property type="match status" value="1"/>
</dbReference>
<dbReference type="Gene3D" id="3.30.1490.130">
    <property type="entry name" value="D-aminoacylase. Domain 3"/>
    <property type="match status" value="1"/>
</dbReference>
<reference evidence="2" key="1">
    <citation type="submission" date="2022-02" db="EMBL/GenBank/DDBJ databases">
        <title>Vibrio sp. nov, a new bacterium isolated from seawater.</title>
        <authorList>
            <person name="Yuan Y."/>
        </authorList>
    </citation>
    <scope>NUCLEOTIDE SEQUENCE</scope>
    <source>
        <strain evidence="2">ZSDZ65</strain>
    </source>
</reference>